<comment type="caution">
    <text evidence="1">The sequence shown here is derived from an EMBL/GenBank/DDBJ whole genome shotgun (WGS) entry which is preliminary data.</text>
</comment>
<dbReference type="Gene3D" id="3.40.220.10">
    <property type="entry name" value="Leucine Aminopeptidase, subunit E, domain 1"/>
    <property type="match status" value="1"/>
</dbReference>
<dbReference type="SUPFAM" id="SSF52949">
    <property type="entry name" value="Macro domain-like"/>
    <property type="match status" value="1"/>
</dbReference>
<evidence type="ECO:0000313" key="1">
    <source>
        <dbReference type="EMBL" id="KKN82297.1"/>
    </source>
</evidence>
<proteinExistence type="predicted"/>
<name>A0A0F9U4V6_9ZZZZ</name>
<dbReference type="GO" id="GO:0140291">
    <property type="term" value="P:peptidyl-glutamate ADP-deribosylation"/>
    <property type="evidence" value="ECO:0007669"/>
    <property type="project" value="TreeGrafter"/>
</dbReference>
<evidence type="ECO:0008006" key="2">
    <source>
        <dbReference type="Google" id="ProtNLM"/>
    </source>
</evidence>
<dbReference type="PANTHER" id="PTHR12521">
    <property type="entry name" value="PROTEIN C6ORF130"/>
    <property type="match status" value="1"/>
</dbReference>
<protein>
    <recommendedName>
        <fullName evidence="2">Macro domain-containing protein</fullName>
    </recommendedName>
</protein>
<organism evidence="1">
    <name type="scientific">marine sediment metagenome</name>
    <dbReference type="NCBI Taxonomy" id="412755"/>
    <lineage>
        <taxon>unclassified sequences</taxon>
        <taxon>metagenomes</taxon>
        <taxon>ecological metagenomes</taxon>
    </lineage>
</organism>
<dbReference type="PANTHER" id="PTHR12521:SF0">
    <property type="entry name" value="ADP-RIBOSE GLYCOHYDROLASE OARD1"/>
    <property type="match status" value="1"/>
</dbReference>
<dbReference type="InterPro" id="IPR050892">
    <property type="entry name" value="ADP-ribose_metab_enzymes"/>
</dbReference>
<dbReference type="AlphaFoldDB" id="A0A0F9U4V6"/>
<sequence length="149" mass="17153">MIEVKGNLWNHPADARVITTNGFVKKDGRAVMGRGIAYEAKQRYPDIDLWLGAMIRREGNIVSPLYWGLGDWGREALVSFPVKHNWWEKADTFLITRSAFQLMSLADLQPSWKIICMPRPGCGNGRLDWVDVKMMIDPILDDRFHVFSF</sequence>
<reference evidence="1" key="1">
    <citation type="journal article" date="2015" name="Nature">
        <title>Complex archaea that bridge the gap between prokaryotes and eukaryotes.</title>
        <authorList>
            <person name="Spang A."/>
            <person name="Saw J.H."/>
            <person name="Jorgensen S.L."/>
            <person name="Zaremba-Niedzwiedzka K."/>
            <person name="Martijn J."/>
            <person name="Lind A.E."/>
            <person name="van Eijk R."/>
            <person name="Schleper C."/>
            <person name="Guy L."/>
            <person name="Ettema T.J."/>
        </authorList>
    </citation>
    <scope>NUCLEOTIDE SEQUENCE</scope>
</reference>
<accession>A0A0F9U4V6</accession>
<gene>
    <name evidence="1" type="ORF">LCGC14_0311100</name>
</gene>
<dbReference type="InterPro" id="IPR043472">
    <property type="entry name" value="Macro_dom-like"/>
</dbReference>
<dbReference type="EMBL" id="LAZR01000203">
    <property type="protein sequence ID" value="KKN82297.1"/>
    <property type="molecule type" value="Genomic_DNA"/>
</dbReference>